<protein>
    <submittedName>
        <fullName evidence="1">Uncharacterized protein</fullName>
    </submittedName>
</protein>
<dbReference type="RefSeq" id="WP_041866652.1">
    <property type="nucleotide sequence ID" value="NC_007712.1"/>
</dbReference>
<sequence length="87" mass="10156">MVKRRESVTPSLDVERRIEEFAAAADGVKTAERQIDKEAPRDYKAIRVPFNQYEYETLEKLCQQTNRSKLNMIRHALLIYAQQDAAK</sequence>
<evidence type="ECO:0000313" key="1">
    <source>
        <dbReference type="EMBL" id="CRL44349.1"/>
    </source>
</evidence>
<reference evidence="1 2" key="1">
    <citation type="submission" date="2015-05" db="EMBL/GenBank/DDBJ databases">
        <authorList>
            <person name="Goodhead I."/>
        </authorList>
    </citation>
    <scope>NUCLEOTIDE SEQUENCE [LARGE SCALE GENOMIC DNA]</scope>
    <source>
        <strain evidence="2">morsitans</strain>
    </source>
</reference>
<dbReference type="OrthoDB" id="6505190at2"/>
<proteinExistence type="predicted"/>
<dbReference type="BioCyc" id="SGLO343509:SGP1_RS05345-MONOMER"/>
<evidence type="ECO:0000313" key="2">
    <source>
        <dbReference type="Proteomes" id="UP000245838"/>
    </source>
</evidence>
<organism evidence="1 2">
    <name type="scientific">Sodalis glossinidius (strain morsitans)</name>
    <dbReference type="NCBI Taxonomy" id="343509"/>
    <lineage>
        <taxon>Bacteria</taxon>
        <taxon>Pseudomonadati</taxon>
        <taxon>Pseudomonadota</taxon>
        <taxon>Gammaproteobacteria</taxon>
        <taxon>Enterobacterales</taxon>
        <taxon>Bruguierivoracaceae</taxon>
        <taxon>Sodalis</taxon>
    </lineage>
</organism>
<accession>A0A193QGP2</accession>
<name>A0A193QGP2_SODGM</name>
<gene>
    <name evidence="1" type="ORF">SGGMMB4_01412</name>
</gene>
<dbReference type="Proteomes" id="UP000245838">
    <property type="component" value="Chromosome sggmmb4_Chromosome"/>
</dbReference>
<dbReference type="AlphaFoldDB" id="A0A193QGP2"/>
<dbReference type="EMBL" id="LN854557">
    <property type="protein sequence ID" value="CRL44349.1"/>
    <property type="molecule type" value="Genomic_DNA"/>
</dbReference>